<organism evidence="1 2">
    <name type="scientific">Xanthomonas bonasiae</name>
    <dbReference type="NCBI Taxonomy" id="2810351"/>
    <lineage>
        <taxon>Bacteria</taxon>
        <taxon>Pseudomonadati</taxon>
        <taxon>Pseudomonadota</taxon>
        <taxon>Gammaproteobacteria</taxon>
        <taxon>Lysobacterales</taxon>
        <taxon>Lysobacteraceae</taxon>
        <taxon>Xanthomonas</taxon>
    </lineage>
</organism>
<dbReference type="RefSeq" id="WP_206228631.1">
    <property type="nucleotide sequence ID" value="NZ_JAFIWB010000001.1"/>
</dbReference>
<reference evidence="1 2" key="1">
    <citation type="submission" date="2021-02" db="EMBL/GenBank/DDBJ databases">
        <title>Taxonomically Unique Crown Gall-Associated Xanthomonas Stains Have Deficiency in Virulence Repertories.</title>
        <authorList>
            <person name="Mafakheri H."/>
            <person name="Taghavi S.M."/>
            <person name="Dimkic I."/>
            <person name="Nemanja K."/>
            <person name="Osdaghi E."/>
        </authorList>
    </citation>
    <scope>NUCLEOTIDE SEQUENCE [LARGE SCALE GENOMIC DNA]</scope>
    <source>
        <strain evidence="1 2">FX4</strain>
    </source>
</reference>
<dbReference type="Pfam" id="PF08811">
    <property type="entry name" value="DUF1800"/>
    <property type="match status" value="1"/>
</dbReference>
<protein>
    <submittedName>
        <fullName evidence="1">DUF1800 domain-containing protein</fullName>
    </submittedName>
</protein>
<dbReference type="Proteomes" id="UP000695802">
    <property type="component" value="Unassembled WGS sequence"/>
</dbReference>
<dbReference type="EMBL" id="JAFIWB010000001">
    <property type="protein sequence ID" value="MBN6100950.1"/>
    <property type="molecule type" value="Genomic_DNA"/>
</dbReference>
<dbReference type="InterPro" id="IPR014917">
    <property type="entry name" value="DUF1800"/>
</dbReference>
<evidence type="ECO:0000313" key="1">
    <source>
        <dbReference type="EMBL" id="MBN6100950.1"/>
    </source>
</evidence>
<gene>
    <name evidence="1" type="ORF">JR064_02080</name>
</gene>
<keyword evidence="2" id="KW-1185">Reference proteome</keyword>
<evidence type="ECO:0000313" key="2">
    <source>
        <dbReference type="Proteomes" id="UP000695802"/>
    </source>
</evidence>
<comment type="caution">
    <text evidence="1">The sequence shown here is derived from an EMBL/GenBank/DDBJ whole genome shotgun (WGS) entry which is preliminary data.</text>
</comment>
<name>A0ABS3AXW9_9XANT</name>
<proteinExistence type="predicted"/>
<accession>A0ABS3AXW9</accession>
<sequence length="473" mass="51307">MIRRETLSAANRFGLGARPGELASIDDPHAWLAAQVRAALAAVPAMQGLPDSLDYLRREADYQRERRQARMQAPADAKPAQQAARGLYRQAQTQELAARYAVAVASADGFAERLVHFWSNHFAVSVDKRAAALYAAPMEREAIRPQCMGRFADLLLAVERHPAMLRYLDNANSIGPDSVLAQRAQRRAARQGLDAPPRRPGLNENLAREILELHTLGVDGGYTQADVTELARAITGWGVPAPRDFEQGAPDRAFVFRAPAHAAGSRQVLGRRYAEAGLEQGEAILAALAGHPATARHVSLKLARHFVHDDPPPALVQRMADAWLRSDGHLPSVYRALIDSPEAWSAQARKFKPPQDFVLSALRAGGEWPQAPAQQKTVLGLLMRMGQPPFTPRSPAGYADVAVEWSGPDALWKRVQAAEALAGLVAPTDPLALAGNVFATSLDQDTASALRRAESPRDGVALLLASPAFQWRA</sequence>